<reference evidence="2 3" key="1">
    <citation type="submission" date="2020-08" db="EMBL/GenBank/DDBJ databases">
        <title>Genomic Encyclopedia of Type Strains, Phase IV (KMG-IV): sequencing the most valuable type-strain genomes for metagenomic binning, comparative biology and taxonomic classification.</title>
        <authorList>
            <person name="Goeker M."/>
        </authorList>
    </citation>
    <scope>NUCLEOTIDE SEQUENCE [LARGE SCALE GENOMIC DNA]</scope>
    <source>
        <strain evidence="2 3">DSM 26736</strain>
    </source>
</reference>
<comment type="caution">
    <text evidence="2">The sequence shown here is derived from an EMBL/GenBank/DDBJ whole genome shotgun (WGS) entry which is preliminary data.</text>
</comment>
<dbReference type="Gene3D" id="3.40.50.12230">
    <property type="match status" value="1"/>
</dbReference>
<dbReference type="Proteomes" id="UP000527143">
    <property type="component" value="Unassembled WGS sequence"/>
</dbReference>
<accession>A0A840Y7T3</accession>
<dbReference type="RefSeq" id="WP_184083981.1">
    <property type="nucleotide sequence ID" value="NZ_JACIJF010000001.1"/>
</dbReference>
<evidence type="ECO:0000313" key="2">
    <source>
        <dbReference type="EMBL" id="MBB5709357.1"/>
    </source>
</evidence>
<dbReference type="SUPFAM" id="SSF53328">
    <property type="entry name" value="Formyltransferase"/>
    <property type="match status" value="1"/>
</dbReference>
<dbReference type="InterPro" id="IPR036477">
    <property type="entry name" value="Formyl_transf_N_sf"/>
</dbReference>
<evidence type="ECO:0000259" key="1">
    <source>
        <dbReference type="Pfam" id="PF00551"/>
    </source>
</evidence>
<name>A0A840Y7T3_9SPHN</name>
<evidence type="ECO:0000313" key="3">
    <source>
        <dbReference type="Proteomes" id="UP000527143"/>
    </source>
</evidence>
<keyword evidence="2" id="KW-0808">Transferase</keyword>
<proteinExistence type="predicted"/>
<dbReference type="GO" id="GO:0004479">
    <property type="term" value="F:methionyl-tRNA formyltransferase activity"/>
    <property type="evidence" value="ECO:0007669"/>
    <property type="project" value="UniProtKB-EC"/>
</dbReference>
<dbReference type="EMBL" id="JACIJF010000001">
    <property type="protein sequence ID" value="MBB5709357.1"/>
    <property type="molecule type" value="Genomic_DNA"/>
</dbReference>
<dbReference type="Pfam" id="PF00551">
    <property type="entry name" value="Formyl_trans_N"/>
    <property type="match status" value="1"/>
</dbReference>
<feature type="domain" description="Formyl transferase N-terminal" evidence="1">
    <location>
        <begin position="65"/>
        <end position="141"/>
    </location>
</feature>
<gene>
    <name evidence="2" type="ORF">FHT02_000563</name>
</gene>
<dbReference type="AlphaFoldDB" id="A0A840Y7T3"/>
<dbReference type="InterPro" id="IPR002376">
    <property type="entry name" value="Formyl_transf_N"/>
</dbReference>
<organism evidence="2 3">
    <name type="scientific">Sphingomonas xinjiangensis</name>
    <dbReference type="NCBI Taxonomy" id="643568"/>
    <lineage>
        <taxon>Bacteria</taxon>
        <taxon>Pseudomonadati</taxon>
        <taxon>Pseudomonadota</taxon>
        <taxon>Alphaproteobacteria</taxon>
        <taxon>Sphingomonadales</taxon>
        <taxon>Sphingomonadaceae</taxon>
        <taxon>Sphingomonas</taxon>
    </lineage>
</organism>
<dbReference type="EC" id="2.1.2.9" evidence="2"/>
<keyword evidence="3" id="KW-1185">Reference proteome</keyword>
<sequence length="229" mass="25075">MREQDSGMKIVLLTKRDDFSRQAQQIAASLFGTSLTVAEGAVGDDRPDCLKGHGDYLVSFLSPWIITAAELSRFGTSINFHPGSADYPGTGCYNFALYEGSADYGATCHHMLPKVDTGAIVLERRFNTFQTDTVAGLKLRTMVTMVSMFCDIVCGIAQGDPLPVGATHWTRRAFTWREMEALKVLRPTMSEAEIARRVRATTFPGYPGPRMVANDGWQATPDQGLAAVK</sequence>
<protein>
    <submittedName>
        <fullName evidence="2">Methionyl-tRNA formyltransferase</fullName>
        <ecNumber evidence="2">2.1.2.9</ecNumber>
    </submittedName>
</protein>